<evidence type="ECO:0000313" key="2">
    <source>
        <dbReference type="EMBL" id="KAF4485421.1"/>
    </source>
</evidence>
<keyword evidence="1" id="KW-0472">Membrane</keyword>
<protein>
    <submittedName>
        <fullName evidence="2">Uncharacterized protein</fullName>
    </submittedName>
</protein>
<evidence type="ECO:0000256" key="1">
    <source>
        <dbReference type="SAM" id="Phobius"/>
    </source>
</evidence>
<reference evidence="2 3" key="1">
    <citation type="submission" date="2012-08" db="EMBL/GenBank/DDBJ databases">
        <authorList>
            <person name="Gan P.H.P."/>
            <person name="Ikeda K."/>
            <person name="Irieda H."/>
            <person name="Narusaka M."/>
            <person name="O'Connell R.J."/>
            <person name="Narusaka Y."/>
            <person name="Takano Y."/>
            <person name="Kubo Y."/>
            <person name="Shirasu K."/>
        </authorList>
    </citation>
    <scope>NUCLEOTIDE SEQUENCE [LARGE SCALE GENOMIC DNA]</scope>
    <source>
        <strain evidence="2 3">Nara gc5</strain>
    </source>
</reference>
<evidence type="ECO:0000313" key="3">
    <source>
        <dbReference type="Proteomes" id="UP000011096"/>
    </source>
</evidence>
<accession>A0A7J6J6E5</accession>
<dbReference type="Proteomes" id="UP000011096">
    <property type="component" value="Unassembled WGS sequence"/>
</dbReference>
<name>A0A7J6J6E5_COLFN</name>
<keyword evidence="3" id="KW-1185">Reference proteome</keyword>
<dbReference type="AlphaFoldDB" id="A0A7J6J6E5"/>
<keyword evidence="1" id="KW-1133">Transmembrane helix</keyword>
<dbReference type="EMBL" id="ANPB02000004">
    <property type="protein sequence ID" value="KAF4485421.1"/>
    <property type="molecule type" value="Genomic_DNA"/>
</dbReference>
<comment type="caution">
    <text evidence="2">The sequence shown here is derived from an EMBL/GenBank/DDBJ whole genome shotgun (WGS) entry which is preliminary data.</text>
</comment>
<dbReference type="GeneID" id="43608436"/>
<organism evidence="2 3">
    <name type="scientific">Colletotrichum fructicola (strain Nara gc5)</name>
    <name type="common">Anthracnose fungus</name>
    <name type="synonym">Colletotrichum gloeosporioides (strain Nara gc5)</name>
    <dbReference type="NCBI Taxonomy" id="1213859"/>
    <lineage>
        <taxon>Eukaryota</taxon>
        <taxon>Fungi</taxon>
        <taxon>Dikarya</taxon>
        <taxon>Ascomycota</taxon>
        <taxon>Pezizomycotina</taxon>
        <taxon>Sordariomycetes</taxon>
        <taxon>Hypocreomycetidae</taxon>
        <taxon>Glomerellales</taxon>
        <taxon>Glomerellaceae</taxon>
        <taxon>Colletotrichum</taxon>
        <taxon>Colletotrichum gloeosporioides species complex</taxon>
    </lineage>
</organism>
<feature type="transmembrane region" description="Helical" evidence="1">
    <location>
        <begin position="9"/>
        <end position="29"/>
    </location>
</feature>
<sequence>MPLLKAQWVPLKIAIFVAVSLIVSAWWILPHRAWIPLAAEPAQYGVSDPVLSAPIDILAEDTPLSDDDQEPIFSSPVDIDLENTSLPEDDIEPEISASVNTTAGDRPLVVYAYSESDNARANLRFFITKGLHNAADFVFIFNGDSGAARMVPRKPNVTIVKRDNTCFDLGAIGEVLRKNNLWKRYKRFITMNASIRGPFLPWWSKLCWTDLYLGKITETTKLVGMTVNCQPRMHVQSMILATDDVGMGILLDPAFALSASQDDEFGSKDNPVGLSGCYGDWNAAVHAEIGTTGLIMKSGYKVDAMMTAAHTVIGGVEAYCEATQAGDVLFDKEYFGMNVHPYETVFIKANRDVDPWVLDSMTEWHLKMNTRSSDGCGI</sequence>
<reference evidence="2 3" key="2">
    <citation type="submission" date="2020-04" db="EMBL/GenBank/DDBJ databases">
        <title>Genome sequencing and assembly of multiple isolates from the Colletotrichum gloeosporioides species complex.</title>
        <authorList>
            <person name="Gan P."/>
            <person name="Shirasu K."/>
        </authorList>
    </citation>
    <scope>NUCLEOTIDE SEQUENCE [LARGE SCALE GENOMIC DNA]</scope>
    <source>
        <strain evidence="2 3">Nara gc5</strain>
    </source>
</reference>
<gene>
    <name evidence="2" type="ORF">CGGC5_v008172</name>
</gene>
<keyword evidence="1" id="KW-0812">Transmembrane</keyword>
<proteinExistence type="predicted"/>
<dbReference type="RefSeq" id="XP_066008872.1">
    <property type="nucleotide sequence ID" value="XM_066151977.1"/>
</dbReference>
<dbReference type="InParanoid" id="A0A7J6J6E5"/>
<dbReference type="OrthoDB" id="526941at2759"/>